<sequence length="129" mass="15177">MKKKTRRIIVGEKEYLYLIKQEYRQNSSNISLKIFLKGLKNLTCTFLFCTWDDPITGSPLLVGVDLKNKETNNTENYNLHYPRTIRDFILYGLENGWTGENIIEFQDGLYIISEMGYDISWLKPEKRLG</sequence>
<proteinExistence type="predicted"/>
<evidence type="ECO:0000313" key="2">
    <source>
        <dbReference type="Proteomes" id="UP000616779"/>
    </source>
</evidence>
<dbReference type="EMBL" id="WHOA01000013">
    <property type="protein sequence ID" value="NOU70292.1"/>
    <property type="molecule type" value="Genomic_DNA"/>
</dbReference>
<comment type="caution">
    <text evidence="1">The sequence shown here is derived from an EMBL/GenBank/DDBJ whole genome shotgun (WGS) entry which is preliminary data.</text>
</comment>
<gene>
    <name evidence="1" type="ORF">GC098_02370</name>
</gene>
<evidence type="ECO:0000313" key="1">
    <source>
        <dbReference type="EMBL" id="NOU70292.1"/>
    </source>
</evidence>
<dbReference type="Proteomes" id="UP000616779">
    <property type="component" value="Unassembled WGS sequence"/>
</dbReference>
<dbReference type="RefSeq" id="WP_171640636.1">
    <property type="nucleotide sequence ID" value="NZ_WHOA01000013.1"/>
</dbReference>
<protein>
    <submittedName>
        <fullName evidence="1">Uncharacterized protein</fullName>
    </submittedName>
</protein>
<organism evidence="1 2">
    <name type="scientific">Paenibacillus phytorum</name>
    <dbReference type="NCBI Taxonomy" id="2654977"/>
    <lineage>
        <taxon>Bacteria</taxon>
        <taxon>Bacillati</taxon>
        <taxon>Bacillota</taxon>
        <taxon>Bacilli</taxon>
        <taxon>Bacillales</taxon>
        <taxon>Paenibacillaceae</taxon>
        <taxon>Paenibacillus</taxon>
    </lineage>
</organism>
<keyword evidence="2" id="KW-1185">Reference proteome</keyword>
<reference evidence="1 2" key="1">
    <citation type="submission" date="2019-10" db="EMBL/GenBank/DDBJ databases">
        <title>Description of Paenibacillus terrestris sp. nov.</title>
        <authorList>
            <person name="Carlier A."/>
            <person name="Qi S."/>
        </authorList>
    </citation>
    <scope>NUCLEOTIDE SEQUENCE [LARGE SCALE GENOMIC DNA]</scope>
    <source>
        <strain evidence="1 2">LMG 31458</strain>
    </source>
</reference>
<name>A0ABX1XPC2_9BACL</name>
<accession>A0ABX1XPC2</accession>